<keyword evidence="2" id="KW-0690">Ribosome biogenesis</keyword>
<proteinExistence type="inferred from homology"/>
<keyword evidence="3" id="KW-0698">rRNA processing</keyword>
<dbReference type="FunFam" id="3.40.50.1010:FF:000006">
    <property type="entry name" value="rRNA-processing protein UTP23 homolog"/>
    <property type="match status" value="1"/>
</dbReference>
<dbReference type="EMBL" id="WNYA01000005">
    <property type="protein sequence ID" value="KAG8570218.1"/>
    <property type="molecule type" value="Genomic_DNA"/>
</dbReference>
<keyword evidence="4" id="KW-0539">Nucleus</keyword>
<dbReference type="GO" id="GO:0032040">
    <property type="term" value="C:small-subunit processome"/>
    <property type="evidence" value="ECO:0007669"/>
    <property type="project" value="InterPro"/>
</dbReference>
<sequence>MKITRQKHAKKILSFYKNNFNIVPPYNVLVDGTFCQAALKHKIQMKEQLPKYLMGEVQLCTTRCVLKELESLGKDLYGAKIIAQKFQVRHCAHSTSPVSGTACILSLVADDNSRHYFVATQCSQLNSLCSERDRILIRTGSGQKEDFLSAQAQI</sequence>
<comment type="subcellular location">
    <subcellularLocation>
        <location evidence="1">Nucleus</location>
        <location evidence="1">Nucleolus</location>
    </subcellularLocation>
</comment>
<dbReference type="GO" id="GO:0006364">
    <property type="term" value="P:rRNA processing"/>
    <property type="evidence" value="ECO:0007669"/>
    <property type="project" value="UniProtKB-KW"/>
</dbReference>
<organism evidence="8 9">
    <name type="scientific">Engystomops pustulosus</name>
    <name type="common">Tungara frog</name>
    <name type="synonym">Physalaemus pustulosus</name>
    <dbReference type="NCBI Taxonomy" id="76066"/>
    <lineage>
        <taxon>Eukaryota</taxon>
        <taxon>Metazoa</taxon>
        <taxon>Chordata</taxon>
        <taxon>Craniata</taxon>
        <taxon>Vertebrata</taxon>
        <taxon>Euteleostomi</taxon>
        <taxon>Amphibia</taxon>
        <taxon>Batrachia</taxon>
        <taxon>Anura</taxon>
        <taxon>Neobatrachia</taxon>
        <taxon>Hyloidea</taxon>
        <taxon>Leptodactylidae</taxon>
        <taxon>Leiuperinae</taxon>
        <taxon>Engystomops</taxon>
    </lineage>
</organism>
<evidence type="ECO:0000256" key="7">
    <source>
        <dbReference type="ARBA" id="ARBA00071400"/>
    </source>
</evidence>
<evidence type="ECO:0000256" key="6">
    <source>
        <dbReference type="ARBA" id="ARBA00038503"/>
    </source>
</evidence>
<dbReference type="AlphaFoldDB" id="A0AAV7BCX0"/>
<evidence type="ECO:0000256" key="3">
    <source>
        <dbReference type="ARBA" id="ARBA00022552"/>
    </source>
</evidence>
<evidence type="ECO:0000313" key="9">
    <source>
        <dbReference type="Proteomes" id="UP000824782"/>
    </source>
</evidence>
<gene>
    <name evidence="8" type="ORF">GDO81_011156</name>
</gene>
<accession>A0AAV7BCX0</accession>
<protein>
    <recommendedName>
        <fullName evidence="7">rRNA-processing protein UTP23 homolog</fullName>
    </recommendedName>
</protein>
<name>A0AAV7BCX0_ENGPU</name>
<dbReference type="InterPro" id="IPR006984">
    <property type="entry name" value="Fcf1/UTP23"/>
</dbReference>
<dbReference type="Gene3D" id="3.40.50.1010">
    <property type="entry name" value="5'-nuclease"/>
    <property type="match status" value="1"/>
</dbReference>
<comment type="function">
    <text evidence="5">Involved in rRNA-processing and ribosome biogenesis.</text>
</comment>
<evidence type="ECO:0000256" key="4">
    <source>
        <dbReference type="ARBA" id="ARBA00023242"/>
    </source>
</evidence>
<dbReference type="Pfam" id="PF04900">
    <property type="entry name" value="Fcf1"/>
    <property type="match status" value="1"/>
</dbReference>
<dbReference type="CDD" id="cd09866">
    <property type="entry name" value="PIN_Fcf1-Utp23-H"/>
    <property type="match status" value="1"/>
</dbReference>
<comment type="similarity">
    <text evidence="6">Belongs to the UTP23/FCF1 family. UTP23 subfamily.</text>
</comment>
<reference evidence="8" key="1">
    <citation type="thesis" date="2020" institute="ProQuest LLC" country="789 East Eisenhower Parkway, Ann Arbor, MI, USA">
        <title>Comparative Genomics and Chromosome Evolution.</title>
        <authorList>
            <person name="Mudd A.B."/>
        </authorList>
    </citation>
    <scope>NUCLEOTIDE SEQUENCE</scope>
    <source>
        <strain evidence="8">237g6f4</strain>
        <tissue evidence="8">Blood</tissue>
    </source>
</reference>
<dbReference type="SUPFAM" id="SSF88723">
    <property type="entry name" value="PIN domain-like"/>
    <property type="match status" value="1"/>
</dbReference>
<evidence type="ECO:0000256" key="1">
    <source>
        <dbReference type="ARBA" id="ARBA00004604"/>
    </source>
</evidence>
<evidence type="ECO:0000313" key="8">
    <source>
        <dbReference type="EMBL" id="KAG8570218.1"/>
    </source>
</evidence>
<dbReference type="PANTHER" id="PTHR12416">
    <property type="entry name" value="RRNA-PROCESSING PROTEIN UTP23 HOMOLOG"/>
    <property type="match status" value="1"/>
</dbReference>
<dbReference type="InterPro" id="IPR029060">
    <property type="entry name" value="PIN-like_dom_sf"/>
</dbReference>
<evidence type="ECO:0000256" key="2">
    <source>
        <dbReference type="ARBA" id="ARBA00022517"/>
    </source>
</evidence>
<comment type="caution">
    <text evidence="8">The sequence shown here is derived from an EMBL/GenBank/DDBJ whole genome shotgun (WGS) entry which is preliminary data.</text>
</comment>
<evidence type="ECO:0000256" key="5">
    <source>
        <dbReference type="ARBA" id="ARBA00037300"/>
    </source>
</evidence>
<dbReference type="Proteomes" id="UP000824782">
    <property type="component" value="Unassembled WGS sequence"/>
</dbReference>
<keyword evidence="9" id="KW-1185">Reference proteome</keyword>